<dbReference type="EMBL" id="CARXXK010000004">
    <property type="protein sequence ID" value="CAI6364603.1"/>
    <property type="molecule type" value="Genomic_DNA"/>
</dbReference>
<evidence type="ECO:0000313" key="1">
    <source>
        <dbReference type="EMBL" id="CAI6364603.1"/>
    </source>
</evidence>
<name>A0AAV0X9P8_9HEMI</name>
<reference evidence="1 2" key="1">
    <citation type="submission" date="2023-01" db="EMBL/GenBank/DDBJ databases">
        <authorList>
            <person name="Whitehead M."/>
        </authorList>
    </citation>
    <scope>NUCLEOTIDE SEQUENCE [LARGE SCALE GENOMIC DNA]</scope>
</reference>
<dbReference type="AlphaFoldDB" id="A0AAV0X9P8"/>
<evidence type="ECO:0000313" key="2">
    <source>
        <dbReference type="Proteomes" id="UP001160148"/>
    </source>
</evidence>
<organism evidence="1 2">
    <name type="scientific">Macrosiphum euphorbiae</name>
    <name type="common">potato aphid</name>
    <dbReference type="NCBI Taxonomy" id="13131"/>
    <lineage>
        <taxon>Eukaryota</taxon>
        <taxon>Metazoa</taxon>
        <taxon>Ecdysozoa</taxon>
        <taxon>Arthropoda</taxon>
        <taxon>Hexapoda</taxon>
        <taxon>Insecta</taxon>
        <taxon>Pterygota</taxon>
        <taxon>Neoptera</taxon>
        <taxon>Paraneoptera</taxon>
        <taxon>Hemiptera</taxon>
        <taxon>Sternorrhyncha</taxon>
        <taxon>Aphidomorpha</taxon>
        <taxon>Aphidoidea</taxon>
        <taxon>Aphididae</taxon>
        <taxon>Macrosiphini</taxon>
        <taxon>Macrosiphum</taxon>
    </lineage>
</organism>
<keyword evidence="2" id="KW-1185">Reference proteome</keyword>
<sequence length="70" mass="7934">MAEREFEVFVVRIRTNLTSLRTVSRSENMQETIRMAFLRALQLTEQISVKKLADNHGLTAVATGHLSCIT</sequence>
<proteinExistence type="predicted"/>
<accession>A0AAV0X9P8</accession>
<gene>
    <name evidence="1" type="ORF">MEUPH1_LOCUS19408</name>
</gene>
<dbReference type="Proteomes" id="UP001160148">
    <property type="component" value="Unassembled WGS sequence"/>
</dbReference>
<protein>
    <submittedName>
        <fullName evidence="1">Uncharacterized protein</fullName>
    </submittedName>
</protein>
<comment type="caution">
    <text evidence="1">The sequence shown here is derived from an EMBL/GenBank/DDBJ whole genome shotgun (WGS) entry which is preliminary data.</text>
</comment>